<dbReference type="PANTHER" id="PTHR11069:SF23">
    <property type="entry name" value="LYSOSOMAL ACID GLUCOSYLCERAMIDASE"/>
    <property type="match status" value="1"/>
</dbReference>
<evidence type="ECO:0000256" key="1">
    <source>
        <dbReference type="ARBA" id="ARBA00001013"/>
    </source>
</evidence>
<dbReference type="PRINTS" id="PR00843">
    <property type="entry name" value="GLHYDRLASE30"/>
</dbReference>
<evidence type="ECO:0000256" key="7">
    <source>
        <dbReference type="ARBA" id="ARBA00022801"/>
    </source>
</evidence>
<dbReference type="SUPFAM" id="SSF88697">
    <property type="entry name" value="PUA domain-like"/>
    <property type="match status" value="1"/>
</dbReference>
<sequence>MYQKVYQPLHSCQVGSEHQAETAVFRGGNSIRSNELPETCPAVSGRQVIEEEEPHTFYDEEDSVLKEISESIRENRRDIMNGNNVNPGIVHAQPIFQAAVGSSLQPPSLRLAGSMSLHRRVQDRELIEMIDDGCCLSMHQPWASLLVAGIKLHEGRTWYTSHRGRLWIAAAVRVPTPHEIRNAEHMYEILKEGTQKWRFVNPSDCHYVQVQVRNLYFLHPVFLSPFKLRLYCHCAWCKDNCLSGTGAQEKNPVRSQTISMQFPKPVPLKHIQHSSSSSGAADRPCVPREFGTGNIVCVCNMTYCDTISKVTPVPADQFVQYSTSQSGLRFHKTEGVLSDIPQSGGIVFTLNLTARYQKIWGFGGAFTDAAGINIDSLSIQTKENLMRSYFSTDGIEFNFGRVPIAGCDFSTHTYTYDDVPGDTNFTHYNLTLEDFFYKIPLIKEAQKLSERGLHLVAAAWTAPPWMKTNGDYSGFGFLKGEYYQEWADYLVKFLDEYRKQGVEFWGISTGNEPTNGIFPVNRFNSMGWTPQSQRQWIKYNFGPSLKKSHCNVKLLALDDQRFMLPWWINMASHNKQAAQYIDGIAVHWYWDTLFPPSLLDRTHNNFPDKFILATEASVGDKPWEFDKVKLGSWSRGESYIEDILQDLNHWVIGWIDWNLALNPQGGPNWARNFADAAIIVNTTANEFYKQPMFYALGHFAKFLPEGSVRIGVEPQEENGVSGVAFQIPDSAVVIILHNRSDCDMTVTVMTSDARHINLVVPKRSFHTVLTGKTK</sequence>
<evidence type="ECO:0000256" key="6">
    <source>
        <dbReference type="ARBA" id="ARBA00022729"/>
    </source>
</evidence>
<dbReference type="EC" id="3.2.1.45" evidence="5 12"/>
<evidence type="ECO:0000259" key="14">
    <source>
        <dbReference type="Pfam" id="PF04266"/>
    </source>
</evidence>
<evidence type="ECO:0000256" key="11">
    <source>
        <dbReference type="ARBA" id="ARBA00051345"/>
    </source>
</evidence>
<dbReference type="CDD" id="cd06554">
    <property type="entry name" value="ASCH_ASC-1_like"/>
    <property type="match status" value="1"/>
</dbReference>
<dbReference type="GO" id="GO:0010605">
    <property type="term" value="P:negative regulation of macromolecule metabolic process"/>
    <property type="evidence" value="ECO:0007669"/>
    <property type="project" value="UniProtKB-ARBA"/>
</dbReference>
<evidence type="ECO:0000259" key="15">
    <source>
        <dbReference type="Pfam" id="PF17189"/>
    </source>
</evidence>
<comment type="catalytic activity">
    <reaction evidence="10">
        <text>a beta-D-glucosylceramide + H2O = an N-acyl-sphingoid base + D-glucose</text>
        <dbReference type="Rhea" id="RHEA:81447"/>
        <dbReference type="ChEBI" id="CHEBI:4167"/>
        <dbReference type="ChEBI" id="CHEBI:15377"/>
        <dbReference type="ChEBI" id="CHEBI:83264"/>
        <dbReference type="ChEBI" id="CHEBI:83273"/>
    </reaction>
    <physiologicalReaction direction="left-to-right" evidence="10">
        <dbReference type="Rhea" id="RHEA:81448"/>
    </physiologicalReaction>
</comment>
<keyword evidence="7 12" id="KW-0378">Hydrolase</keyword>
<dbReference type="GO" id="GO:0005102">
    <property type="term" value="F:signaling receptor binding"/>
    <property type="evidence" value="ECO:0007669"/>
    <property type="project" value="UniProtKB-ARBA"/>
</dbReference>
<accession>A0A6L2Q1N6</accession>
<dbReference type="PANTHER" id="PTHR11069">
    <property type="entry name" value="GLUCOSYLCERAMIDASE"/>
    <property type="match status" value="1"/>
</dbReference>
<dbReference type="Gene3D" id="3.20.20.80">
    <property type="entry name" value="Glycosidases"/>
    <property type="match status" value="1"/>
</dbReference>
<dbReference type="Pfam" id="PF04266">
    <property type="entry name" value="ASCH"/>
    <property type="match status" value="1"/>
</dbReference>
<dbReference type="SUPFAM" id="SSF51011">
    <property type="entry name" value="Glycosyl hydrolase domain"/>
    <property type="match status" value="1"/>
</dbReference>
<dbReference type="InterPro" id="IPR033453">
    <property type="entry name" value="Glyco_hydro_30_TIM-barrel"/>
</dbReference>
<dbReference type="GO" id="GO:0016241">
    <property type="term" value="P:regulation of macroautophagy"/>
    <property type="evidence" value="ECO:0007669"/>
    <property type="project" value="UniProtKB-ARBA"/>
</dbReference>
<organism evidence="16 17">
    <name type="scientific">Coptotermes formosanus</name>
    <name type="common">Formosan subterranean termite</name>
    <dbReference type="NCBI Taxonomy" id="36987"/>
    <lineage>
        <taxon>Eukaryota</taxon>
        <taxon>Metazoa</taxon>
        <taxon>Ecdysozoa</taxon>
        <taxon>Arthropoda</taxon>
        <taxon>Hexapoda</taxon>
        <taxon>Insecta</taxon>
        <taxon>Pterygota</taxon>
        <taxon>Neoptera</taxon>
        <taxon>Polyneoptera</taxon>
        <taxon>Dictyoptera</taxon>
        <taxon>Blattodea</taxon>
        <taxon>Blattoidea</taxon>
        <taxon>Termitoidae</taxon>
        <taxon>Rhinotermitidae</taxon>
        <taxon>Coptotermes</taxon>
    </lineage>
</organism>
<dbReference type="FunCoup" id="A0A6L2Q1N6">
    <property type="interactions" value="144"/>
</dbReference>
<protein>
    <recommendedName>
        <fullName evidence="5 12">Glucosylceramidase</fullName>
        <ecNumber evidence="5 12">3.2.1.45</ecNumber>
    </recommendedName>
</protein>
<dbReference type="InterPro" id="IPR033452">
    <property type="entry name" value="GH30_C"/>
</dbReference>
<dbReference type="GO" id="GO:0008202">
    <property type="term" value="P:steroid metabolic process"/>
    <property type="evidence" value="ECO:0007669"/>
    <property type="project" value="UniProtKB-ARBA"/>
</dbReference>
<evidence type="ECO:0000313" key="16">
    <source>
        <dbReference type="EMBL" id="GFG35817.1"/>
    </source>
</evidence>
<dbReference type="GO" id="GO:0004348">
    <property type="term" value="F:glucosylceramidase activity"/>
    <property type="evidence" value="ECO:0007669"/>
    <property type="project" value="UniProtKB-EC"/>
</dbReference>
<comment type="pathway">
    <text evidence="2">Lipid metabolism; sphingolipid metabolism.</text>
</comment>
<evidence type="ECO:0000256" key="8">
    <source>
        <dbReference type="ARBA" id="ARBA00022919"/>
    </source>
</evidence>
<dbReference type="GO" id="GO:0016758">
    <property type="term" value="F:hexosyltransferase activity"/>
    <property type="evidence" value="ECO:0007669"/>
    <property type="project" value="UniProtKB-ARBA"/>
</dbReference>
<dbReference type="GO" id="GO:0032006">
    <property type="term" value="P:regulation of TOR signaling"/>
    <property type="evidence" value="ECO:0007669"/>
    <property type="project" value="UniProtKB-ARBA"/>
</dbReference>
<comment type="similarity">
    <text evidence="4 12">Belongs to the glycosyl hydrolase 30 family.</text>
</comment>
<feature type="domain" description="ASCH" evidence="14">
    <location>
        <begin position="136"/>
        <end position="170"/>
    </location>
</feature>
<evidence type="ECO:0000259" key="13">
    <source>
        <dbReference type="Pfam" id="PF02055"/>
    </source>
</evidence>
<comment type="catalytic activity">
    <reaction evidence="11">
        <text>an N-acyl-1-beta-D-glucosyl-15-methylhexadecasphing-4-enine + H2O = an N-acyl-15-methylhexadecasphing-4-enine + D-glucose</text>
        <dbReference type="Rhea" id="RHEA:34755"/>
        <dbReference type="ChEBI" id="CHEBI:4167"/>
        <dbReference type="ChEBI" id="CHEBI:15377"/>
        <dbReference type="ChEBI" id="CHEBI:70815"/>
        <dbReference type="ChEBI" id="CHEBI:70846"/>
    </reaction>
    <physiologicalReaction direction="left-to-right" evidence="11">
        <dbReference type="Rhea" id="RHEA:34756"/>
    </physiologicalReaction>
</comment>
<feature type="domain" description="Glycosyl hydrolase family 30 TIM-barrel" evidence="13">
    <location>
        <begin position="359"/>
        <end position="703"/>
    </location>
</feature>
<evidence type="ECO:0000256" key="2">
    <source>
        <dbReference type="ARBA" id="ARBA00004760"/>
    </source>
</evidence>
<reference evidence="17" key="1">
    <citation type="submission" date="2020-01" db="EMBL/GenBank/DDBJ databases">
        <title>Draft genome sequence of the Termite Coptotermes fromosanus.</title>
        <authorList>
            <person name="Itakura S."/>
            <person name="Yosikawa Y."/>
            <person name="Umezawa K."/>
        </authorList>
    </citation>
    <scope>NUCLEOTIDE SEQUENCE [LARGE SCALE GENOMIC DNA]</scope>
</reference>
<gene>
    <name evidence="16" type="ORF">Cfor_11175</name>
</gene>
<comment type="caution">
    <text evidence="16">The sequence shown here is derived from an EMBL/GenBank/DDBJ whole genome shotgun (WGS) entry which is preliminary data.</text>
</comment>
<dbReference type="GO" id="GO:0030163">
    <property type="term" value="P:protein catabolic process"/>
    <property type="evidence" value="ECO:0007669"/>
    <property type="project" value="UniProtKB-ARBA"/>
</dbReference>
<evidence type="ECO:0000256" key="12">
    <source>
        <dbReference type="RuleBase" id="RU361188"/>
    </source>
</evidence>
<dbReference type="GO" id="GO:0042391">
    <property type="term" value="P:regulation of membrane potential"/>
    <property type="evidence" value="ECO:0007669"/>
    <property type="project" value="UniProtKB-ARBA"/>
</dbReference>
<keyword evidence="17" id="KW-1185">Reference proteome</keyword>
<dbReference type="EMBL" id="BLKM01000579">
    <property type="protein sequence ID" value="GFG35817.1"/>
    <property type="molecule type" value="Genomic_DNA"/>
</dbReference>
<evidence type="ECO:0000256" key="9">
    <source>
        <dbReference type="ARBA" id="ARBA00023098"/>
    </source>
</evidence>
<dbReference type="SUPFAM" id="SSF51445">
    <property type="entry name" value="(Trans)glycosidases"/>
    <property type="match status" value="1"/>
</dbReference>
<dbReference type="AlphaFoldDB" id="A0A6L2Q1N6"/>
<dbReference type="InterPro" id="IPR015947">
    <property type="entry name" value="PUA-like_sf"/>
</dbReference>
<evidence type="ECO:0000256" key="10">
    <source>
        <dbReference type="ARBA" id="ARBA00050474"/>
    </source>
</evidence>
<comment type="catalytic activity">
    <reaction evidence="1">
        <text>a beta-D-glucosyl-(1&lt;-&gt;1')-N-acylsphing-4-enine + H2O = an N-acylsphing-4-enine + D-glucose</text>
        <dbReference type="Rhea" id="RHEA:13269"/>
        <dbReference type="ChEBI" id="CHEBI:4167"/>
        <dbReference type="ChEBI" id="CHEBI:15377"/>
        <dbReference type="ChEBI" id="CHEBI:22801"/>
        <dbReference type="ChEBI" id="CHEBI:52639"/>
        <dbReference type="EC" id="3.2.1.45"/>
    </reaction>
    <physiologicalReaction direction="left-to-right" evidence="1">
        <dbReference type="Rhea" id="RHEA:13270"/>
    </physiologicalReaction>
</comment>
<dbReference type="InterPro" id="IPR017853">
    <property type="entry name" value="GH"/>
</dbReference>
<dbReference type="GO" id="GO:0006680">
    <property type="term" value="P:glucosylceramide catabolic process"/>
    <property type="evidence" value="ECO:0007669"/>
    <property type="project" value="UniProtKB-ARBA"/>
</dbReference>
<evidence type="ECO:0000256" key="5">
    <source>
        <dbReference type="ARBA" id="ARBA00012658"/>
    </source>
</evidence>
<dbReference type="InParanoid" id="A0A6L2Q1N6"/>
<dbReference type="GO" id="GO:0051246">
    <property type="term" value="P:regulation of protein metabolic process"/>
    <property type="evidence" value="ECO:0007669"/>
    <property type="project" value="UniProtKB-ARBA"/>
</dbReference>
<dbReference type="Pfam" id="PF17189">
    <property type="entry name" value="Glyco_hydro_30C"/>
    <property type="match status" value="1"/>
</dbReference>
<dbReference type="InterPro" id="IPR001139">
    <property type="entry name" value="Glyco_hydro_30"/>
</dbReference>
<dbReference type="Proteomes" id="UP000502823">
    <property type="component" value="Unassembled WGS sequence"/>
</dbReference>
<feature type="domain" description="Glycosyl hydrolase family 30 beta sandwich" evidence="15">
    <location>
        <begin position="706"/>
        <end position="768"/>
    </location>
</feature>
<dbReference type="Gene3D" id="2.30.130.30">
    <property type="entry name" value="Hypothetical protein"/>
    <property type="match status" value="1"/>
</dbReference>
<proteinExistence type="inferred from homology"/>
<dbReference type="InterPro" id="IPR007374">
    <property type="entry name" value="ASCH_domain"/>
</dbReference>
<comment type="pathway">
    <text evidence="3">Sphingolipid metabolism.</text>
</comment>
<dbReference type="FunFam" id="3.20.20.80:FF:000030">
    <property type="entry name" value="Lysosomal acid glucosylceramidase"/>
    <property type="match status" value="1"/>
</dbReference>
<keyword evidence="12" id="KW-0326">Glycosidase</keyword>
<dbReference type="GO" id="GO:0005764">
    <property type="term" value="C:lysosome"/>
    <property type="evidence" value="ECO:0007669"/>
    <property type="project" value="UniProtKB-ARBA"/>
</dbReference>
<dbReference type="OrthoDB" id="2160638at2759"/>
<keyword evidence="9 12" id="KW-0443">Lipid metabolism</keyword>
<name>A0A6L2Q1N6_COPFO</name>
<evidence type="ECO:0000313" key="17">
    <source>
        <dbReference type="Proteomes" id="UP000502823"/>
    </source>
</evidence>
<keyword evidence="6" id="KW-0732">Signal</keyword>
<dbReference type="GO" id="GO:0007040">
    <property type="term" value="P:lysosome organization"/>
    <property type="evidence" value="ECO:0007669"/>
    <property type="project" value="UniProtKB-ARBA"/>
</dbReference>
<evidence type="ECO:0000256" key="3">
    <source>
        <dbReference type="ARBA" id="ARBA00004991"/>
    </source>
</evidence>
<dbReference type="Pfam" id="PF02055">
    <property type="entry name" value="Glyco_hydro_30"/>
    <property type="match status" value="1"/>
</dbReference>
<dbReference type="GO" id="GO:0006914">
    <property type="term" value="P:autophagy"/>
    <property type="evidence" value="ECO:0007669"/>
    <property type="project" value="UniProtKB-ARBA"/>
</dbReference>
<keyword evidence="8 12" id="KW-0746">Sphingolipid metabolism</keyword>
<evidence type="ECO:0000256" key="4">
    <source>
        <dbReference type="ARBA" id="ARBA00005382"/>
    </source>
</evidence>
<dbReference type="GO" id="GO:0005774">
    <property type="term" value="C:vacuolar membrane"/>
    <property type="evidence" value="ECO:0007669"/>
    <property type="project" value="UniProtKB-ARBA"/>
</dbReference>
<dbReference type="GO" id="GO:0006066">
    <property type="term" value="P:alcohol metabolic process"/>
    <property type="evidence" value="ECO:0007669"/>
    <property type="project" value="UniProtKB-ARBA"/>
</dbReference>